<name>S3L1M6_TREMA</name>
<dbReference type="EMBL" id="ATFF01000006">
    <property type="protein sequence ID" value="EPF30664.1"/>
    <property type="molecule type" value="Genomic_DNA"/>
</dbReference>
<protein>
    <recommendedName>
        <fullName evidence="3">POTRA domain-containing protein</fullName>
    </recommendedName>
</protein>
<evidence type="ECO:0000313" key="1">
    <source>
        <dbReference type="EMBL" id="EPF30664.1"/>
    </source>
</evidence>
<dbReference type="STRING" id="1125699.HMPREF9194_00983"/>
<dbReference type="PATRIC" id="fig|1125699.3.peg.1007"/>
<evidence type="ECO:0000313" key="2">
    <source>
        <dbReference type="Proteomes" id="UP000014541"/>
    </source>
</evidence>
<dbReference type="OrthoDB" id="368857at2"/>
<evidence type="ECO:0008006" key="3">
    <source>
        <dbReference type="Google" id="ProtNLM"/>
    </source>
</evidence>
<accession>S3L1M6</accession>
<dbReference type="eggNOG" id="ENOG5033UX3">
    <property type="taxonomic scope" value="Bacteria"/>
</dbReference>
<keyword evidence="2" id="KW-1185">Reference proteome</keyword>
<dbReference type="AlphaFoldDB" id="S3L1M6"/>
<dbReference type="HOGENOM" id="CLU_543944_0_0_12"/>
<organism evidence="1 2">
    <name type="scientific">Treponema maltophilum ATCC 51939</name>
    <dbReference type="NCBI Taxonomy" id="1125699"/>
    <lineage>
        <taxon>Bacteria</taxon>
        <taxon>Pseudomonadati</taxon>
        <taxon>Spirochaetota</taxon>
        <taxon>Spirochaetia</taxon>
        <taxon>Spirochaetales</taxon>
        <taxon>Treponemataceae</taxon>
        <taxon>Treponema</taxon>
    </lineage>
</organism>
<dbReference type="Proteomes" id="UP000014541">
    <property type="component" value="Unassembled WGS sequence"/>
</dbReference>
<comment type="caution">
    <text evidence="1">The sequence shown here is derived from an EMBL/GenBank/DDBJ whole genome shotgun (WGS) entry which is preliminary data.</text>
</comment>
<sequence length="514" mass="58755">MISFRLRTVACFFIFLFLISTSITSEQYRIRSVVYEITGLTRKYPLSQAVRIDTNKTFENKAELESYLQDKLVQLKNQRVLEEAYIFPSYGEETETGIIPVDLLIKTKDTWNIIGFPYPKYNSNTGFVFKLKIKDYNFFGTMRTLNGELSYEYKTEEGKAPKHKIGGGVSFDIPFKLGPLHSNWENSLGINYAIGEKAPAFDFTTGVTFSMPLHKAISLNFGASQAVKYDPDYRSSNDAFYLTEGVSIKLPIVLAKIENKGNLTWTPSSSLSWNFDPTETRLGWDGITHSDLKGPDITVGHELATGRVDWIENYRQGYSAHFSQSLSYDIYSNTYSTSFSVSGEYYRAFKYAGFASRLYVFKNFGLKSEEGSRIRGVRDTYIKTDSAFLLNIDVPIKILQTNWVGWGAPSWMRWFDFEMQLSPFIDIALGNNDAANRNYNPKDGWYAAGLEIIGFPNKMRSIQGRISFGIDTVRFAQKLGENISFIDTAVKKFFTTDWRKEEWYELSIGIGLHY</sequence>
<dbReference type="RefSeq" id="WP_016525275.1">
    <property type="nucleotide sequence ID" value="NZ_KE332518.1"/>
</dbReference>
<gene>
    <name evidence="1" type="ORF">HMPREF9194_00983</name>
</gene>
<proteinExistence type="predicted"/>
<reference evidence="1 2" key="1">
    <citation type="submission" date="2013-04" db="EMBL/GenBank/DDBJ databases">
        <title>The Genome Sequence of Treponema maltophilum ATCC 51939.</title>
        <authorList>
            <consortium name="The Broad Institute Genomics Platform"/>
            <person name="Earl A."/>
            <person name="Ward D."/>
            <person name="Feldgarden M."/>
            <person name="Gevers D."/>
            <person name="Leonetti C."/>
            <person name="Blanton J.M."/>
            <person name="Dewhirst F.E."/>
            <person name="Izard J."/>
            <person name="Walker B."/>
            <person name="Young S."/>
            <person name="Zeng Q."/>
            <person name="Gargeya S."/>
            <person name="Fitzgerald M."/>
            <person name="Haas B."/>
            <person name="Abouelleil A."/>
            <person name="Allen A.W."/>
            <person name="Alvarado L."/>
            <person name="Arachchi H.M."/>
            <person name="Berlin A.M."/>
            <person name="Chapman S.B."/>
            <person name="Gainer-Dewar J."/>
            <person name="Goldberg J."/>
            <person name="Griggs A."/>
            <person name="Gujja S."/>
            <person name="Hansen M."/>
            <person name="Howarth C."/>
            <person name="Imamovic A."/>
            <person name="Ireland A."/>
            <person name="Larimer J."/>
            <person name="McCowan C."/>
            <person name="Murphy C."/>
            <person name="Pearson M."/>
            <person name="Poon T.W."/>
            <person name="Priest M."/>
            <person name="Roberts A."/>
            <person name="Saif S."/>
            <person name="Shea T."/>
            <person name="Sisk P."/>
            <person name="Sykes S."/>
            <person name="Wortman J."/>
            <person name="Nusbaum C."/>
            <person name="Birren B."/>
        </authorList>
    </citation>
    <scope>NUCLEOTIDE SEQUENCE [LARGE SCALE GENOMIC DNA]</scope>
    <source>
        <strain evidence="1 2">ATCC 51939</strain>
    </source>
</reference>